<dbReference type="InterPro" id="IPR030390">
    <property type="entry name" value="MeTrfase_TrmA_AS"/>
</dbReference>
<gene>
    <name evidence="7" type="ordered locus">Adeg_1295</name>
</gene>
<evidence type="ECO:0000313" key="8">
    <source>
        <dbReference type="Proteomes" id="UP000002620"/>
    </source>
</evidence>
<dbReference type="HOGENOM" id="CLU_014689_7_0_9"/>
<proteinExistence type="inferred from homology"/>
<keyword evidence="1 4" id="KW-0489">Methyltransferase</keyword>
<organism evidence="7 8">
    <name type="scientific">Ammonifex degensii (strain DSM 10501 / KC4)</name>
    <dbReference type="NCBI Taxonomy" id="429009"/>
    <lineage>
        <taxon>Bacteria</taxon>
        <taxon>Bacillati</taxon>
        <taxon>Bacillota</taxon>
        <taxon>Clostridia</taxon>
        <taxon>Thermoanaerobacterales</taxon>
        <taxon>Thermoanaerobacteraceae</taxon>
        <taxon>Ammonifex</taxon>
    </lineage>
</organism>
<dbReference type="Gene3D" id="2.40.50.1070">
    <property type="match status" value="1"/>
</dbReference>
<dbReference type="FunFam" id="2.40.50.140:FF:000097">
    <property type="entry name" value="23S rRNA (uracil(1939)-C(5))-methyltransferase RlmD"/>
    <property type="match status" value="1"/>
</dbReference>
<dbReference type="FunFam" id="3.40.50.150:FF:000009">
    <property type="entry name" value="23S rRNA (Uracil(1939)-C(5))-methyltransferase RlmD"/>
    <property type="match status" value="1"/>
</dbReference>
<dbReference type="KEGG" id="adg:Adeg_1295"/>
<dbReference type="GO" id="GO:0070475">
    <property type="term" value="P:rRNA base methylation"/>
    <property type="evidence" value="ECO:0007669"/>
    <property type="project" value="TreeGrafter"/>
</dbReference>
<dbReference type="PROSITE" id="PS50926">
    <property type="entry name" value="TRAM"/>
    <property type="match status" value="1"/>
</dbReference>
<dbReference type="PROSITE" id="PS51687">
    <property type="entry name" value="SAM_MT_RNA_M5U"/>
    <property type="match status" value="1"/>
</dbReference>
<dbReference type="STRING" id="429009.Adeg_1295"/>
<dbReference type="PROSITE" id="PS01230">
    <property type="entry name" value="TRMA_1"/>
    <property type="match status" value="1"/>
</dbReference>
<evidence type="ECO:0000256" key="4">
    <source>
        <dbReference type="PROSITE-ProRule" id="PRU01024"/>
    </source>
</evidence>
<evidence type="ECO:0000256" key="5">
    <source>
        <dbReference type="PROSITE-ProRule" id="PRU10015"/>
    </source>
</evidence>
<evidence type="ECO:0000259" key="6">
    <source>
        <dbReference type="PROSITE" id="PS50926"/>
    </source>
</evidence>
<dbReference type="SUPFAM" id="SSF53335">
    <property type="entry name" value="S-adenosyl-L-methionine-dependent methyltransferases"/>
    <property type="match status" value="1"/>
</dbReference>
<name>C9R7X4_AMMDK</name>
<feature type="active site" description="Nucleophile" evidence="4">
    <location>
        <position position="394"/>
    </location>
</feature>
<feature type="active site" evidence="5">
    <location>
        <position position="394"/>
    </location>
</feature>
<dbReference type="NCBIfam" id="TIGR00479">
    <property type="entry name" value="rumA"/>
    <property type="match status" value="1"/>
</dbReference>
<feature type="binding site" evidence="4">
    <location>
        <position position="269"/>
    </location>
    <ligand>
        <name>S-adenosyl-L-methionine</name>
        <dbReference type="ChEBI" id="CHEBI:59789"/>
    </ligand>
</feature>
<dbReference type="EMBL" id="CP001785">
    <property type="protein sequence ID" value="ACX52403.1"/>
    <property type="molecule type" value="Genomic_DNA"/>
</dbReference>
<dbReference type="PANTHER" id="PTHR11061:SF30">
    <property type="entry name" value="TRNA (URACIL(54)-C(5))-METHYLTRANSFERASE"/>
    <property type="match status" value="1"/>
</dbReference>
<dbReference type="eggNOG" id="COG2265">
    <property type="taxonomic scope" value="Bacteria"/>
</dbReference>
<dbReference type="Gene3D" id="3.40.50.150">
    <property type="entry name" value="Vaccinia Virus protein VP39"/>
    <property type="match status" value="1"/>
</dbReference>
<accession>C9R7X4</accession>
<comment type="similarity">
    <text evidence="4">Belongs to the class I-like SAM-binding methyltransferase superfamily. RNA M5U methyltransferase family.</text>
</comment>
<evidence type="ECO:0000256" key="1">
    <source>
        <dbReference type="ARBA" id="ARBA00022603"/>
    </source>
</evidence>
<feature type="binding site" evidence="4">
    <location>
        <position position="298"/>
    </location>
    <ligand>
        <name>S-adenosyl-L-methionine</name>
        <dbReference type="ChEBI" id="CHEBI:59789"/>
    </ligand>
</feature>
<dbReference type="EC" id="2.1.1.35" evidence="7"/>
<keyword evidence="3 4" id="KW-0949">S-adenosyl-L-methionine</keyword>
<dbReference type="Pfam" id="PF05958">
    <property type="entry name" value="tRNA_U5-meth_tr"/>
    <property type="match status" value="1"/>
</dbReference>
<dbReference type="InterPro" id="IPR029063">
    <property type="entry name" value="SAM-dependent_MTases_sf"/>
</dbReference>
<dbReference type="SUPFAM" id="SSF50249">
    <property type="entry name" value="Nucleic acid-binding proteins"/>
    <property type="match status" value="1"/>
</dbReference>
<dbReference type="Proteomes" id="UP000002620">
    <property type="component" value="Chromosome"/>
</dbReference>
<dbReference type="AlphaFoldDB" id="C9R7X4"/>
<dbReference type="PANTHER" id="PTHR11061">
    <property type="entry name" value="RNA M5U METHYLTRANSFERASE"/>
    <property type="match status" value="1"/>
</dbReference>
<dbReference type="InterPro" id="IPR012340">
    <property type="entry name" value="NA-bd_OB-fold"/>
</dbReference>
<dbReference type="GO" id="GO:0070041">
    <property type="term" value="F:rRNA (uridine-C5-)-methyltransferase activity"/>
    <property type="evidence" value="ECO:0007669"/>
    <property type="project" value="TreeGrafter"/>
</dbReference>
<dbReference type="PROSITE" id="PS01231">
    <property type="entry name" value="TRMA_2"/>
    <property type="match status" value="1"/>
</dbReference>
<feature type="domain" description="TRAM" evidence="6">
    <location>
        <begin position="1"/>
        <end position="58"/>
    </location>
</feature>
<dbReference type="Pfam" id="PF01938">
    <property type="entry name" value="TRAM"/>
    <property type="match status" value="1"/>
</dbReference>
<sequence>MQPGQQIVLEITDLNHAGEGVGRFSGLVVFIPFALPGERVRARVTEMKKSYARARLEEILSPSSGRVLPPCPSFGSCGGCQLLHLDYEHQLHFKNKVVENVLLRLGKLTEVEVKPILGMENPWHYRNKVRLHVAWEGRKPVLGLYAPSSHVIGHRIDRSPCYILDGQLNALARVLAGLIKKHAEMLAGLTAVSLRLAAATGETMVVLEGASEHYSRWKRLVDELTAAVPVTTVVRVGARGKEEVLYGEGHITDSLDGLSFRLSALSFYQVNPVQTSRLYRKVLEYASLSGRERVIDAYCGVGTITLFLARKAAQVIGIEISPEAVALASVNAAQNGLSHVSFVKGAAEEVLPELLAREGMFDLVVLDPPRQGVKQAALESLVRAQVPRVIYVSCNPATLARDLGFLSAQGYRVQEVQPVDMFPHTYHVECVAYLCR</sequence>
<keyword evidence="8" id="KW-1185">Reference proteome</keyword>
<dbReference type="InterPro" id="IPR030391">
    <property type="entry name" value="MeTrfase_TrmA_CS"/>
</dbReference>
<feature type="binding site" evidence="4">
    <location>
        <position position="367"/>
    </location>
    <ligand>
        <name>S-adenosyl-L-methionine</name>
        <dbReference type="ChEBI" id="CHEBI:59789"/>
    </ligand>
</feature>
<feature type="binding site" evidence="4">
    <location>
        <position position="319"/>
    </location>
    <ligand>
        <name>S-adenosyl-L-methionine</name>
        <dbReference type="ChEBI" id="CHEBI:59789"/>
    </ligand>
</feature>
<dbReference type="Gene3D" id="2.40.50.140">
    <property type="entry name" value="Nucleic acid-binding proteins"/>
    <property type="match status" value="1"/>
</dbReference>
<dbReference type="InterPro" id="IPR010280">
    <property type="entry name" value="U5_MeTrfase_fam"/>
</dbReference>
<dbReference type="CDD" id="cd02440">
    <property type="entry name" value="AdoMet_MTases"/>
    <property type="match status" value="1"/>
</dbReference>
<protein>
    <submittedName>
        <fullName evidence="7">RNA methyltransferase, TrmA family</fullName>
        <ecNumber evidence="7">2.1.1.35</ecNumber>
    </submittedName>
</protein>
<dbReference type="OrthoDB" id="9804590at2"/>
<keyword evidence="2 4" id="KW-0808">Transferase</keyword>
<evidence type="ECO:0000256" key="2">
    <source>
        <dbReference type="ARBA" id="ARBA00022679"/>
    </source>
</evidence>
<reference evidence="7 8" key="1">
    <citation type="submission" date="2009-10" db="EMBL/GenBank/DDBJ databases">
        <title>Complete sequence of chromosome of Ammonifex degensii KC4.</title>
        <authorList>
            <consortium name="US DOE Joint Genome Institute"/>
            <person name="Kerfeld C."/>
            <person name="Goodner B."/>
            <person name="Huber H."/>
            <person name="Stetter K."/>
            <person name="Lucas S."/>
            <person name="Copeland A."/>
            <person name="Lapidus A."/>
            <person name="Glavina del Rio T."/>
            <person name="Dalin E."/>
            <person name="Tice H."/>
            <person name="Bruce D."/>
            <person name="Goodwin L."/>
            <person name="Pitluck S."/>
            <person name="Saunders E."/>
            <person name="Brettin T."/>
            <person name="Detter J.C."/>
            <person name="Han C."/>
            <person name="Larimer F."/>
            <person name="Land M."/>
            <person name="Hauser L."/>
            <person name="Kyrpides N."/>
            <person name="Ovchinnikova G."/>
            <person name="Richardson P."/>
        </authorList>
    </citation>
    <scope>NUCLEOTIDE SEQUENCE [LARGE SCALE GENOMIC DNA]</scope>
    <source>
        <strain evidence="8">DSM 10501 / KC4</strain>
    </source>
</reference>
<dbReference type="GO" id="GO:0030697">
    <property type="term" value="F:tRNA (uracil(54)-C5)-methyltransferase activity, S-adenosyl methionine-dependent"/>
    <property type="evidence" value="ECO:0007669"/>
    <property type="project" value="UniProtKB-EC"/>
</dbReference>
<evidence type="ECO:0000256" key="3">
    <source>
        <dbReference type="ARBA" id="ARBA00022691"/>
    </source>
</evidence>
<dbReference type="InterPro" id="IPR002792">
    <property type="entry name" value="TRAM_dom"/>
</dbReference>
<dbReference type="RefSeq" id="WP_015739280.1">
    <property type="nucleotide sequence ID" value="NC_013385.1"/>
</dbReference>
<evidence type="ECO:0000313" key="7">
    <source>
        <dbReference type="EMBL" id="ACX52403.1"/>
    </source>
</evidence>